<dbReference type="SUPFAM" id="SSF48445">
    <property type="entry name" value="14-3-3 protein"/>
    <property type="match status" value="1"/>
</dbReference>
<evidence type="ECO:0000256" key="1">
    <source>
        <dbReference type="ARBA" id="ARBA00006141"/>
    </source>
</evidence>
<dbReference type="InterPro" id="IPR036815">
    <property type="entry name" value="14-3-3_dom_sf"/>
</dbReference>
<feature type="compositionally biased region" description="Acidic residues" evidence="3">
    <location>
        <begin position="200"/>
        <end position="217"/>
    </location>
</feature>
<feature type="site" description="Interaction with phosphoserine on interacting protein" evidence="2">
    <location>
        <position position="27"/>
    </location>
</feature>
<feature type="region of interest" description="Disordered" evidence="3">
    <location>
        <begin position="178"/>
        <end position="217"/>
    </location>
</feature>
<dbReference type="PIRSF" id="PIRSF000868">
    <property type="entry name" value="14-3-3"/>
    <property type="match status" value="1"/>
</dbReference>
<protein>
    <submittedName>
        <fullName evidence="5">Putative 14-3-3 protein 7</fullName>
    </submittedName>
</protein>
<comment type="similarity">
    <text evidence="1">Belongs to the 14-3-3 family.</text>
</comment>
<reference evidence="5 6" key="1">
    <citation type="submission" date="2019-03" db="EMBL/GenBank/DDBJ databases">
        <title>Single cell metagenomics reveals metabolic interactions within the superorganism composed of flagellate Streblomastix strix and complex community of Bacteroidetes bacteria on its surface.</title>
        <authorList>
            <person name="Treitli S.C."/>
            <person name="Kolisko M."/>
            <person name="Husnik F."/>
            <person name="Keeling P."/>
            <person name="Hampl V."/>
        </authorList>
    </citation>
    <scope>NUCLEOTIDE SEQUENCE [LARGE SCALE GENOMIC DNA]</scope>
    <source>
        <strain evidence="5">ST1C</strain>
    </source>
</reference>
<evidence type="ECO:0000313" key="5">
    <source>
        <dbReference type="EMBL" id="KAA6367483.1"/>
    </source>
</evidence>
<dbReference type="PRINTS" id="PR00305">
    <property type="entry name" value="1433ZETA"/>
</dbReference>
<dbReference type="Pfam" id="PF00244">
    <property type="entry name" value="14-3-3"/>
    <property type="match status" value="1"/>
</dbReference>
<name>A0A5J4UBC4_9EUKA</name>
<proteinExistence type="inferred from homology"/>
<accession>A0A5J4UBC4</accession>
<dbReference type="AlphaFoldDB" id="A0A5J4UBC4"/>
<evidence type="ECO:0000256" key="3">
    <source>
        <dbReference type="SAM" id="MobiDB-lite"/>
    </source>
</evidence>
<dbReference type="PANTHER" id="PTHR18860">
    <property type="entry name" value="14-3-3 PROTEIN"/>
    <property type="match status" value="1"/>
</dbReference>
<dbReference type="InterPro" id="IPR000308">
    <property type="entry name" value="14-3-3"/>
</dbReference>
<dbReference type="SMART" id="SM00101">
    <property type="entry name" value="14_3_3"/>
    <property type="match status" value="1"/>
</dbReference>
<feature type="compositionally biased region" description="Basic and acidic residues" evidence="3">
    <location>
        <begin position="180"/>
        <end position="190"/>
    </location>
</feature>
<dbReference type="Gene3D" id="1.20.190.20">
    <property type="entry name" value="14-3-3 domain"/>
    <property type="match status" value="1"/>
</dbReference>
<comment type="caution">
    <text evidence="5">The sequence shown here is derived from an EMBL/GenBank/DDBJ whole genome shotgun (WGS) entry which is preliminary data.</text>
</comment>
<feature type="domain" description="14-3-3" evidence="4">
    <location>
        <begin position="1"/>
        <end position="249"/>
    </location>
</feature>
<gene>
    <name evidence="5" type="ORF">EZS28_036991</name>
</gene>
<organism evidence="5 6">
    <name type="scientific">Streblomastix strix</name>
    <dbReference type="NCBI Taxonomy" id="222440"/>
    <lineage>
        <taxon>Eukaryota</taxon>
        <taxon>Metamonada</taxon>
        <taxon>Preaxostyla</taxon>
        <taxon>Oxymonadida</taxon>
        <taxon>Streblomastigidae</taxon>
        <taxon>Streblomastix</taxon>
    </lineage>
</organism>
<dbReference type="InterPro" id="IPR023410">
    <property type="entry name" value="14-3-3_domain"/>
</dbReference>
<dbReference type="Proteomes" id="UP000324800">
    <property type="component" value="Unassembled WGS sequence"/>
</dbReference>
<dbReference type="OrthoDB" id="10260625at2759"/>
<evidence type="ECO:0000256" key="2">
    <source>
        <dbReference type="PIRSR" id="PIRSR000868-1"/>
    </source>
</evidence>
<dbReference type="CDD" id="cd08774">
    <property type="entry name" value="14-3-3"/>
    <property type="match status" value="1"/>
</dbReference>
<sequence>MLSTETSHDNDRMQLSSAFKSTIFKKRKAWRVLATEEQREEAAGKNIQKIRQLRLKEEEDMTNFCNDVISRVDSEFFPAAQTADSRVFVLKMKGDYFRYMCEYMSGNARREAAENSIRAYQEGLTLAKSTLSPTNPTRLGLVMNYSVFINDILDRADLACRLSKESFDEALENLENIGKQTEDLKTENKPNENSNLINEDKEDNELNELTEEPVENEDDRYKQTIFIMQLIKDNVMMWSTPDEDGEQNI</sequence>
<dbReference type="EMBL" id="SNRW01018286">
    <property type="protein sequence ID" value="KAA6367483.1"/>
    <property type="molecule type" value="Genomic_DNA"/>
</dbReference>
<evidence type="ECO:0000259" key="4">
    <source>
        <dbReference type="SMART" id="SM00101"/>
    </source>
</evidence>
<evidence type="ECO:0000313" key="6">
    <source>
        <dbReference type="Proteomes" id="UP000324800"/>
    </source>
</evidence>
<feature type="site" description="Interaction with phosphoserine on interacting protein" evidence="2">
    <location>
        <position position="98"/>
    </location>
</feature>